<dbReference type="FunFam" id="1.10.150.80:FF:000002">
    <property type="entry name" value="ATP-dependent DNA helicase RecQ"/>
    <property type="match status" value="1"/>
</dbReference>
<dbReference type="SMART" id="SM00956">
    <property type="entry name" value="RQC"/>
    <property type="match status" value="1"/>
</dbReference>
<evidence type="ECO:0000256" key="4">
    <source>
        <dbReference type="ARBA" id="ARBA00022723"/>
    </source>
</evidence>
<reference evidence="20" key="1">
    <citation type="submission" date="2020-09" db="EMBL/GenBank/DDBJ databases">
        <title>A novel bacterium of genus Bacillus, isolated from South China Sea.</title>
        <authorList>
            <person name="Huang H."/>
            <person name="Mo K."/>
            <person name="Hu Y."/>
        </authorList>
    </citation>
    <scope>NUCLEOTIDE SEQUENCE</scope>
    <source>
        <strain evidence="20">IB182487</strain>
    </source>
</reference>
<keyword evidence="12" id="KW-0233">DNA recombination</keyword>
<comment type="caution">
    <text evidence="20">The sequence shown here is derived from an EMBL/GenBank/DDBJ whole genome shotgun (WGS) entry which is preliminary data.</text>
</comment>
<keyword evidence="11" id="KW-0238">DNA-binding</keyword>
<evidence type="ECO:0000256" key="16">
    <source>
        <dbReference type="NCBIfam" id="TIGR01389"/>
    </source>
</evidence>
<evidence type="ECO:0000259" key="19">
    <source>
        <dbReference type="PROSITE" id="PS51194"/>
    </source>
</evidence>
<evidence type="ECO:0000256" key="8">
    <source>
        <dbReference type="ARBA" id="ARBA00022806"/>
    </source>
</evidence>
<dbReference type="Gene3D" id="1.10.150.80">
    <property type="entry name" value="HRDC domain"/>
    <property type="match status" value="1"/>
</dbReference>
<dbReference type="InterPro" id="IPR014001">
    <property type="entry name" value="Helicase_ATP-bd"/>
</dbReference>
<dbReference type="InterPro" id="IPR001650">
    <property type="entry name" value="Helicase_C-like"/>
</dbReference>
<dbReference type="CDD" id="cd17920">
    <property type="entry name" value="DEXHc_RecQ"/>
    <property type="match status" value="1"/>
</dbReference>
<evidence type="ECO:0000313" key="21">
    <source>
        <dbReference type="Proteomes" id="UP000626844"/>
    </source>
</evidence>
<evidence type="ECO:0000256" key="14">
    <source>
        <dbReference type="ARBA" id="ARBA00023235"/>
    </source>
</evidence>
<comment type="cofactor">
    <cofactor evidence="1">
        <name>Mg(2+)</name>
        <dbReference type="ChEBI" id="CHEBI:18420"/>
    </cofactor>
</comment>
<evidence type="ECO:0000256" key="13">
    <source>
        <dbReference type="ARBA" id="ARBA00023204"/>
    </source>
</evidence>
<evidence type="ECO:0000256" key="10">
    <source>
        <dbReference type="ARBA" id="ARBA00022840"/>
    </source>
</evidence>
<dbReference type="GO" id="GO:0009378">
    <property type="term" value="F:four-way junction helicase activity"/>
    <property type="evidence" value="ECO:0007669"/>
    <property type="project" value="TreeGrafter"/>
</dbReference>
<keyword evidence="5" id="KW-0547">Nucleotide-binding</keyword>
<dbReference type="GO" id="GO:0030894">
    <property type="term" value="C:replisome"/>
    <property type="evidence" value="ECO:0007669"/>
    <property type="project" value="TreeGrafter"/>
</dbReference>
<dbReference type="InterPro" id="IPR018982">
    <property type="entry name" value="RQC_domain"/>
</dbReference>
<dbReference type="SUPFAM" id="SSF46785">
    <property type="entry name" value="Winged helix' DNA-binding domain"/>
    <property type="match status" value="1"/>
</dbReference>
<dbReference type="Gene3D" id="3.40.50.300">
    <property type="entry name" value="P-loop containing nucleotide triphosphate hydrolases"/>
    <property type="match status" value="2"/>
</dbReference>
<keyword evidence="10" id="KW-0067">ATP-binding</keyword>
<evidence type="ECO:0000256" key="11">
    <source>
        <dbReference type="ARBA" id="ARBA00023125"/>
    </source>
</evidence>
<dbReference type="GO" id="GO:0016787">
    <property type="term" value="F:hydrolase activity"/>
    <property type="evidence" value="ECO:0007669"/>
    <property type="project" value="UniProtKB-KW"/>
</dbReference>
<gene>
    <name evidence="20" type="primary">recQ</name>
    <name evidence="20" type="ORF">IC621_01865</name>
</gene>
<protein>
    <recommendedName>
        <fullName evidence="16">DNA helicase RecQ</fullName>
        <ecNumber evidence="16">5.6.2.4</ecNumber>
    </recommendedName>
</protein>
<evidence type="ECO:0000256" key="15">
    <source>
        <dbReference type="ARBA" id="ARBA00034617"/>
    </source>
</evidence>
<dbReference type="Pfam" id="PF00270">
    <property type="entry name" value="DEAD"/>
    <property type="match status" value="1"/>
</dbReference>
<dbReference type="NCBIfam" id="TIGR00614">
    <property type="entry name" value="recQ_fam"/>
    <property type="match status" value="1"/>
</dbReference>
<proteinExistence type="inferred from homology"/>
<evidence type="ECO:0000256" key="5">
    <source>
        <dbReference type="ARBA" id="ARBA00022741"/>
    </source>
</evidence>
<dbReference type="AlphaFoldDB" id="A0A926RZE0"/>
<dbReference type="NCBIfam" id="TIGR01389">
    <property type="entry name" value="recQ"/>
    <property type="match status" value="1"/>
</dbReference>
<dbReference type="InterPro" id="IPR010997">
    <property type="entry name" value="HRDC-like_sf"/>
</dbReference>
<dbReference type="Proteomes" id="UP000626844">
    <property type="component" value="Unassembled WGS sequence"/>
</dbReference>
<dbReference type="InterPro" id="IPR002121">
    <property type="entry name" value="HRDC_dom"/>
</dbReference>
<dbReference type="GO" id="GO:0043138">
    <property type="term" value="F:3'-5' DNA helicase activity"/>
    <property type="evidence" value="ECO:0007669"/>
    <property type="project" value="UniProtKB-EC"/>
</dbReference>
<dbReference type="PANTHER" id="PTHR13710">
    <property type="entry name" value="DNA HELICASE RECQ FAMILY MEMBER"/>
    <property type="match status" value="1"/>
</dbReference>
<dbReference type="InterPro" id="IPR027417">
    <property type="entry name" value="P-loop_NTPase"/>
</dbReference>
<dbReference type="GO" id="GO:0046872">
    <property type="term" value="F:metal ion binding"/>
    <property type="evidence" value="ECO:0007669"/>
    <property type="project" value="UniProtKB-KW"/>
</dbReference>
<keyword evidence="13" id="KW-0234">DNA repair</keyword>
<dbReference type="GO" id="GO:0006260">
    <property type="term" value="P:DNA replication"/>
    <property type="evidence" value="ECO:0007669"/>
    <property type="project" value="InterPro"/>
</dbReference>
<dbReference type="SUPFAM" id="SSF52540">
    <property type="entry name" value="P-loop containing nucleoside triphosphate hydrolases"/>
    <property type="match status" value="1"/>
</dbReference>
<comment type="cofactor">
    <cofactor evidence="2">
        <name>Zn(2+)</name>
        <dbReference type="ChEBI" id="CHEBI:29105"/>
    </cofactor>
</comment>
<keyword evidence="9" id="KW-0862">Zinc</keyword>
<dbReference type="CDD" id="cd18794">
    <property type="entry name" value="SF2_C_RecQ"/>
    <property type="match status" value="1"/>
</dbReference>
<dbReference type="GO" id="GO:0003677">
    <property type="term" value="F:DNA binding"/>
    <property type="evidence" value="ECO:0007669"/>
    <property type="project" value="UniProtKB-KW"/>
</dbReference>
<dbReference type="PROSITE" id="PS51194">
    <property type="entry name" value="HELICASE_CTER"/>
    <property type="match status" value="1"/>
</dbReference>
<dbReference type="InterPro" id="IPR006293">
    <property type="entry name" value="DNA_helicase_ATP-dep_RecQ_bac"/>
</dbReference>
<evidence type="ECO:0000256" key="7">
    <source>
        <dbReference type="ARBA" id="ARBA00022801"/>
    </source>
</evidence>
<evidence type="ECO:0000256" key="1">
    <source>
        <dbReference type="ARBA" id="ARBA00001946"/>
    </source>
</evidence>
<keyword evidence="4" id="KW-0479">Metal-binding</keyword>
<dbReference type="SMART" id="SM00487">
    <property type="entry name" value="DEXDc"/>
    <property type="match status" value="1"/>
</dbReference>
<dbReference type="PROSITE" id="PS51192">
    <property type="entry name" value="HELICASE_ATP_BIND_1"/>
    <property type="match status" value="1"/>
</dbReference>
<dbReference type="Gene3D" id="1.10.10.10">
    <property type="entry name" value="Winged helix-like DNA-binding domain superfamily/Winged helix DNA-binding domain"/>
    <property type="match status" value="1"/>
</dbReference>
<comment type="similarity">
    <text evidence="3">Belongs to the helicase family. RecQ subfamily.</text>
</comment>
<dbReference type="EC" id="5.6.2.4" evidence="16"/>
<feature type="domain" description="Helicase ATP-binding" evidence="18">
    <location>
        <begin position="26"/>
        <end position="195"/>
    </location>
</feature>
<evidence type="ECO:0000256" key="6">
    <source>
        <dbReference type="ARBA" id="ARBA00022763"/>
    </source>
</evidence>
<dbReference type="GO" id="GO:0043590">
    <property type="term" value="C:bacterial nucleoid"/>
    <property type="evidence" value="ECO:0007669"/>
    <property type="project" value="TreeGrafter"/>
</dbReference>
<dbReference type="EMBL" id="JACXAI010000002">
    <property type="protein sequence ID" value="MBD1378964.1"/>
    <property type="molecule type" value="Genomic_DNA"/>
</dbReference>
<evidence type="ECO:0000256" key="3">
    <source>
        <dbReference type="ARBA" id="ARBA00005446"/>
    </source>
</evidence>
<organism evidence="20 21">
    <name type="scientific">Metabacillus arenae</name>
    <dbReference type="NCBI Taxonomy" id="2771434"/>
    <lineage>
        <taxon>Bacteria</taxon>
        <taxon>Bacillati</taxon>
        <taxon>Bacillota</taxon>
        <taxon>Bacilli</taxon>
        <taxon>Bacillales</taxon>
        <taxon>Bacillaceae</taxon>
        <taxon>Metabacillus</taxon>
    </lineage>
</organism>
<dbReference type="SMART" id="SM00490">
    <property type="entry name" value="HELICc"/>
    <property type="match status" value="1"/>
</dbReference>
<dbReference type="InterPro" id="IPR004589">
    <property type="entry name" value="DNA_helicase_ATP-dep_RecQ"/>
</dbReference>
<evidence type="ECO:0000259" key="18">
    <source>
        <dbReference type="PROSITE" id="PS51192"/>
    </source>
</evidence>
<feature type="domain" description="Helicase C-terminal" evidence="19">
    <location>
        <begin position="219"/>
        <end position="363"/>
    </location>
</feature>
<accession>A0A926RZE0</accession>
<name>A0A926RZE0_9BACI</name>
<sequence>MIEKAEQLLSQYFGYPSFRRGQKEIIENVLAGKHTAGILPTGGGKSICYQIPACILSGVSIVISPLISLMKDQVDSLTQVGIPAAYINSSLTSQEITERIDKTRNEFYKILYISPERLESDSFRNIIKDLPISLIAIDEAHCISQWGHDFRPSYMKIFPLIKQLSASPVVLALTATATPIVKKDICSSLKISEEDCFVTGFERENLQFKVVKGQNRSDFIRKYVDNNKSESGIVYASTRKDVDQIYEQFKRSGVKAGKYHAGLSDVEREKHQDLFLNDQISVMVASNAFGMGIDKSNVRYVLHYQLPKNMESYYQEAGRAGRDGLISECILLFSPQDIQLQRFLIDQNQMNDERKNQELVKLQQMADYCYTENCLQRYIQHYFGEIEHSDKCGKCSSCTDDRTAVDVTIEAQMVLSCVIRTGERFGKSIISQVLTGSSNKKVKQLEFDKLSTYGILKDRSMKSITEFIDFLTSEQLIGVSGGQYPILFVTNKGKEVLLGKQDVLKKEKIKIQSLESNGELFEKLRALRKEISQEENVPPFVVFSDVTLREMCLYQPKNEDEFLEVKGVGLQKKERYGSRFIEVIQKYLENDNLSMTTEN</sequence>
<dbReference type="SMART" id="SM00341">
    <property type="entry name" value="HRDC"/>
    <property type="match status" value="1"/>
</dbReference>
<dbReference type="InterPro" id="IPR036388">
    <property type="entry name" value="WH-like_DNA-bd_sf"/>
</dbReference>
<dbReference type="GO" id="GO:0005524">
    <property type="term" value="F:ATP binding"/>
    <property type="evidence" value="ECO:0007669"/>
    <property type="project" value="UniProtKB-KW"/>
</dbReference>
<dbReference type="InterPro" id="IPR032284">
    <property type="entry name" value="RecQ_Zn-bd"/>
</dbReference>
<dbReference type="InterPro" id="IPR011545">
    <property type="entry name" value="DEAD/DEAH_box_helicase_dom"/>
</dbReference>
<dbReference type="GO" id="GO:0009432">
    <property type="term" value="P:SOS response"/>
    <property type="evidence" value="ECO:0007669"/>
    <property type="project" value="UniProtKB-UniRule"/>
</dbReference>
<dbReference type="InterPro" id="IPR044876">
    <property type="entry name" value="HRDC_dom_sf"/>
</dbReference>
<keyword evidence="14" id="KW-0413">Isomerase</keyword>
<dbReference type="InterPro" id="IPR036390">
    <property type="entry name" value="WH_DNA-bd_sf"/>
</dbReference>
<dbReference type="Pfam" id="PF09382">
    <property type="entry name" value="RQC"/>
    <property type="match status" value="1"/>
</dbReference>
<dbReference type="FunFam" id="3.40.50.300:FF:000296">
    <property type="entry name" value="ATP-dependent DNA helicase RecQ"/>
    <property type="match status" value="1"/>
</dbReference>
<evidence type="ECO:0000256" key="2">
    <source>
        <dbReference type="ARBA" id="ARBA00001947"/>
    </source>
</evidence>
<evidence type="ECO:0000313" key="20">
    <source>
        <dbReference type="EMBL" id="MBD1378964.1"/>
    </source>
</evidence>
<dbReference type="GO" id="GO:0006310">
    <property type="term" value="P:DNA recombination"/>
    <property type="evidence" value="ECO:0007669"/>
    <property type="project" value="UniProtKB-UniRule"/>
</dbReference>
<dbReference type="PROSITE" id="PS50967">
    <property type="entry name" value="HRDC"/>
    <property type="match status" value="1"/>
</dbReference>
<feature type="domain" description="HRDC" evidence="17">
    <location>
        <begin position="514"/>
        <end position="594"/>
    </location>
</feature>
<keyword evidence="7 20" id="KW-0378">Hydrolase</keyword>
<dbReference type="Pfam" id="PF16124">
    <property type="entry name" value="RecQ_Zn_bind"/>
    <property type="match status" value="1"/>
</dbReference>
<dbReference type="SUPFAM" id="SSF47819">
    <property type="entry name" value="HRDC-like"/>
    <property type="match status" value="1"/>
</dbReference>
<dbReference type="GO" id="GO:0005737">
    <property type="term" value="C:cytoplasm"/>
    <property type="evidence" value="ECO:0007669"/>
    <property type="project" value="TreeGrafter"/>
</dbReference>
<evidence type="ECO:0000256" key="9">
    <source>
        <dbReference type="ARBA" id="ARBA00022833"/>
    </source>
</evidence>
<comment type="catalytic activity">
    <reaction evidence="15">
        <text>Couples ATP hydrolysis with the unwinding of duplex DNA by translocating in the 3'-5' direction.</text>
        <dbReference type="EC" id="5.6.2.4"/>
    </reaction>
</comment>
<dbReference type="Pfam" id="PF00570">
    <property type="entry name" value="HRDC"/>
    <property type="match status" value="1"/>
</dbReference>
<keyword evidence="21" id="KW-1185">Reference proteome</keyword>
<dbReference type="GO" id="GO:0006281">
    <property type="term" value="P:DNA repair"/>
    <property type="evidence" value="ECO:0007669"/>
    <property type="project" value="UniProtKB-KW"/>
</dbReference>
<keyword evidence="8 20" id="KW-0347">Helicase</keyword>
<evidence type="ECO:0000256" key="12">
    <source>
        <dbReference type="ARBA" id="ARBA00023172"/>
    </source>
</evidence>
<dbReference type="PANTHER" id="PTHR13710:SF105">
    <property type="entry name" value="ATP-DEPENDENT DNA HELICASE Q1"/>
    <property type="match status" value="1"/>
</dbReference>
<dbReference type="RefSeq" id="WP_191155183.1">
    <property type="nucleotide sequence ID" value="NZ_JACXAI010000002.1"/>
</dbReference>
<dbReference type="Pfam" id="PF00271">
    <property type="entry name" value="Helicase_C"/>
    <property type="match status" value="1"/>
</dbReference>
<evidence type="ECO:0000259" key="17">
    <source>
        <dbReference type="PROSITE" id="PS50967"/>
    </source>
</evidence>
<keyword evidence="6" id="KW-0227">DNA damage</keyword>